<dbReference type="OrthoDB" id="3636773at2"/>
<feature type="transmembrane region" description="Helical" evidence="1">
    <location>
        <begin position="431"/>
        <end position="455"/>
    </location>
</feature>
<feature type="transmembrane region" description="Helical" evidence="1">
    <location>
        <begin position="29"/>
        <end position="47"/>
    </location>
</feature>
<dbReference type="RefSeq" id="WP_068210038.1">
    <property type="nucleotide sequence ID" value="NZ_CP047186.1"/>
</dbReference>
<feature type="transmembrane region" description="Helical" evidence="1">
    <location>
        <begin position="246"/>
        <end position="266"/>
    </location>
</feature>
<dbReference type="GO" id="GO:0015128">
    <property type="term" value="F:gluconate transmembrane transporter activity"/>
    <property type="evidence" value="ECO:0007669"/>
    <property type="project" value="InterPro"/>
</dbReference>
<feature type="transmembrane region" description="Helical" evidence="1">
    <location>
        <begin position="138"/>
        <end position="167"/>
    </location>
</feature>
<dbReference type="PANTHER" id="PTHR30354">
    <property type="entry name" value="GNT FAMILY GLUCONATE TRANSPORTER"/>
    <property type="match status" value="1"/>
</dbReference>
<gene>
    <name evidence="2" type="primary">dsdX_2</name>
    <name evidence="2" type="ORF">ACH61_01381</name>
    <name evidence="3" type="ORF">GSU10_09200</name>
</gene>
<feature type="transmembrane region" description="Helical" evidence="1">
    <location>
        <begin position="320"/>
        <end position="344"/>
    </location>
</feature>
<dbReference type="Pfam" id="PF02447">
    <property type="entry name" value="GntP_permease"/>
    <property type="match status" value="1"/>
</dbReference>
<reference evidence="3" key="2">
    <citation type="submission" date="2019-12" db="EMBL/GenBank/DDBJ databases">
        <title>Complete and Draft Genome Sequences of New Strains and Members of Some Known Species of the Genus Rathayibacter isolated from Plants.</title>
        <authorList>
            <person name="Tarlachkov S.V."/>
            <person name="Starodumova I.P."/>
            <person name="Dorofeeva L.V."/>
            <person name="Prisyazhnaya N.V."/>
            <person name="Leyn S.A."/>
            <person name="Zlamal J.E."/>
            <person name="Elane M.L."/>
            <person name="Osterman A.L."/>
            <person name="Nadler S.A."/>
            <person name="Subbotin S.A."/>
            <person name="Evtushenko L.I."/>
        </authorList>
    </citation>
    <scope>NUCLEOTIDE SEQUENCE</scope>
    <source>
        <strain evidence="3">VKM Ac-2761</strain>
    </source>
</reference>
<dbReference type="GO" id="GO:0005886">
    <property type="term" value="C:plasma membrane"/>
    <property type="evidence" value="ECO:0007669"/>
    <property type="project" value="TreeGrafter"/>
</dbReference>
<feature type="transmembrane region" description="Helical" evidence="1">
    <location>
        <begin position="356"/>
        <end position="384"/>
    </location>
</feature>
<keyword evidence="1" id="KW-0472">Membrane</keyword>
<feature type="transmembrane region" description="Helical" evidence="1">
    <location>
        <begin position="6"/>
        <end position="24"/>
    </location>
</feature>
<dbReference type="Proteomes" id="UP000465031">
    <property type="component" value="Chromosome"/>
</dbReference>
<evidence type="ECO:0000313" key="3">
    <source>
        <dbReference type="EMBL" id="QHC55786.1"/>
    </source>
</evidence>
<keyword evidence="1" id="KW-0812">Transmembrane</keyword>
<organism evidence="2 4">
    <name type="scientific">Rathayibacter tanaceti</name>
    <dbReference type="NCBI Taxonomy" id="1671680"/>
    <lineage>
        <taxon>Bacteria</taxon>
        <taxon>Bacillati</taxon>
        <taxon>Actinomycetota</taxon>
        <taxon>Actinomycetes</taxon>
        <taxon>Micrococcales</taxon>
        <taxon>Microbacteriaceae</taxon>
        <taxon>Rathayibacter</taxon>
    </lineage>
</organism>
<keyword evidence="1" id="KW-1133">Transmembrane helix</keyword>
<dbReference type="KEGG" id="rte:GSU10_09200"/>
<keyword evidence="4" id="KW-1185">Reference proteome</keyword>
<feature type="transmembrane region" description="Helical" evidence="1">
    <location>
        <begin position="179"/>
        <end position="201"/>
    </location>
</feature>
<feature type="transmembrane region" description="Helical" evidence="1">
    <location>
        <begin position="67"/>
        <end position="88"/>
    </location>
</feature>
<protein>
    <submittedName>
        <fullName evidence="2">DsdX permease</fullName>
    </submittedName>
</protein>
<proteinExistence type="predicted"/>
<reference evidence="5" key="3">
    <citation type="submission" date="2019-12" db="EMBL/GenBank/DDBJ databases">
        <title>Complete and draft genome sequences of new strains and members of some known species of the genus Rathayibacter isolated from plants.</title>
        <authorList>
            <person name="Tarlachkov S.V."/>
            <person name="Starodumova I.P."/>
            <person name="Dorofeeva L.V."/>
            <person name="Prisyazhnaya N.V."/>
            <person name="Leyn S."/>
            <person name="Zlamal J."/>
            <person name="Elan M."/>
            <person name="Osterman A.L."/>
            <person name="Nadler S."/>
            <person name="Subbotin S.A."/>
            <person name="Evtushenko L.I."/>
        </authorList>
    </citation>
    <scope>NUCLEOTIDE SEQUENCE [LARGE SCALE GENOMIC DNA]</scope>
    <source>
        <strain evidence="5">VKM Ac-2761</strain>
    </source>
</reference>
<accession>A0A166I1D0</accession>
<evidence type="ECO:0000256" key="1">
    <source>
        <dbReference type="SAM" id="Phobius"/>
    </source>
</evidence>
<dbReference type="AlphaFoldDB" id="A0A166I1D0"/>
<feature type="transmembrane region" description="Helical" evidence="1">
    <location>
        <begin position="396"/>
        <end position="419"/>
    </location>
</feature>
<feature type="transmembrane region" description="Helical" evidence="1">
    <location>
        <begin position="278"/>
        <end position="300"/>
    </location>
</feature>
<dbReference type="Proteomes" id="UP000076717">
    <property type="component" value="Unassembled WGS sequence"/>
</dbReference>
<dbReference type="PATRIC" id="fig|1671680.3.peg.1461"/>
<evidence type="ECO:0000313" key="4">
    <source>
        <dbReference type="Proteomes" id="UP000076717"/>
    </source>
</evidence>
<evidence type="ECO:0000313" key="2">
    <source>
        <dbReference type="EMBL" id="KZX21474.1"/>
    </source>
</evidence>
<dbReference type="PANTHER" id="PTHR30354:SF11">
    <property type="entry name" value="PERMEASE"/>
    <property type="match status" value="1"/>
</dbReference>
<dbReference type="EMBL" id="CP047186">
    <property type="protein sequence ID" value="QHC55786.1"/>
    <property type="molecule type" value="Genomic_DNA"/>
</dbReference>
<sequence length="456" mass="45069">MIDYWPVLLILLTIVAVVVLVVVLKVEPVIALLVSALGLGLVSGQGGEGTVTAMTSGFGAVLGDIGLLIALGLLLGSLLEALGVAPLLARWLVARFGRRALPLAYALTLGVAFPSIYSDVLVVMSAPLTRLASRGLGAGGYGLLAGSSIVGMIVGVVFVVPGAAALATAGIAGAPLPSMVAVGAPLGIVTIVLTVLVYSALVKRGGWRDERDLEGGAVSGPSPEHEADGTRVVSGGAAVATRRVPLALAVAPIALTIVLIAANSLTQLAELDVPLLRFLGDAHIALLAGLVLAYATALVALPKGAVATALGAALTRSGPIVVLTGVSGSLAAVVGGTGVGDALAGAFDGRALSPILLTWVVAAVLHAAIGSVSTAAITAVGIVAPLIPVLDVNPALIALAAGSGALFLGMVNANAFWLFKSVLGLTVRGTLTAYSLTLSIASVISLLALLVAGTFV</sequence>
<name>A0A166I1D0_9MICO</name>
<dbReference type="InterPro" id="IPR003474">
    <property type="entry name" value="Glcn_transporter"/>
</dbReference>
<dbReference type="EMBL" id="LIIN01000037">
    <property type="protein sequence ID" value="KZX21474.1"/>
    <property type="molecule type" value="Genomic_DNA"/>
</dbReference>
<feature type="transmembrane region" description="Helical" evidence="1">
    <location>
        <begin position="100"/>
        <end position="118"/>
    </location>
</feature>
<evidence type="ECO:0000313" key="5">
    <source>
        <dbReference type="Proteomes" id="UP000465031"/>
    </source>
</evidence>
<reference evidence="2 4" key="1">
    <citation type="submission" date="2015-08" db="EMBL/GenBank/DDBJ databases">
        <title>Draft Genome Sequence of Rathayibacter sp. Strain VKM Ac-2596 Isolated from Leaf Gall Induced by Plant-Parasitic Nematodes.</title>
        <authorList>
            <person name="Vasilenko O.V."/>
            <person name="Starodumova I.P."/>
            <person name="Tarlachkov S.V."/>
            <person name="Dorofeeva L.V."/>
            <person name="Evtushenko L.I."/>
        </authorList>
    </citation>
    <scope>NUCLEOTIDE SEQUENCE [LARGE SCALE GENOMIC DNA]</scope>
    <source>
        <strain evidence="2 4">VKM Ac-2596</strain>
    </source>
</reference>